<dbReference type="InterPro" id="IPR035979">
    <property type="entry name" value="RBD_domain_sf"/>
</dbReference>
<organism evidence="5 6">
    <name type="scientific">Meloidogyne hapla</name>
    <name type="common">Root-knot nematode worm</name>
    <dbReference type="NCBI Taxonomy" id="6305"/>
    <lineage>
        <taxon>Eukaryota</taxon>
        <taxon>Metazoa</taxon>
        <taxon>Ecdysozoa</taxon>
        <taxon>Nematoda</taxon>
        <taxon>Chromadorea</taxon>
        <taxon>Rhabditida</taxon>
        <taxon>Tylenchina</taxon>
        <taxon>Tylenchomorpha</taxon>
        <taxon>Tylenchoidea</taxon>
        <taxon>Meloidogynidae</taxon>
        <taxon>Meloidogyninae</taxon>
        <taxon>Meloidogyne</taxon>
    </lineage>
</organism>
<keyword evidence="5" id="KW-1185">Reference proteome</keyword>
<feature type="region of interest" description="Disordered" evidence="3">
    <location>
        <begin position="182"/>
        <end position="220"/>
    </location>
</feature>
<protein>
    <submittedName>
        <fullName evidence="6">RRM domain-containing protein</fullName>
    </submittedName>
</protein>
<reference evidence="6" key="1">
    <citation type="submission" date="2016-11" db="UniProtKB">
        <authorList>
            <consortium name="WormBaseParasite"/>
        </authorList>
    </citation>
    <scope>IDENTIFICATION</scope>
</reference>
<dbReference type="FunFam" id="3.30.70.330:FF:000962">
    <property type="entry name" value="RBMX2 ortholog"/>
    <property type="match status" value="1"/>
</dbReference>
<dbReference type="GO" id="GO:0000398">
    <property type="term" value="P:mRNA splicing, via spliceosome"/>
    <property type="evidence" value="ECO:0007669"/>
    <property type="project" value="InterPro"/>
</dbReference>
<evidence type="ECO:0000313" key="5">
    <source>
        <dbReference type="Proteomes" id="UP000095281"/>
    </source>
</evidence>
<dbReference type="InterPro" id="IPR051847">
    <property type="entry name" value="RNA_proc/Spliceosome_comp"/>
</dbReference>
<evidence type="ECO:0000259" key="4">
    <source>
        <dbReference type="PROSITE" id="PS50102"/>
    </source>
</evidence>
<proteinExistence type="predicted"/>
<keyword evidence="1 2" id="KW-0694">RNA-binding</keyword>
<dbReference type="SUPFAM" id="SSF54928">
    <property type="entry name" value="RNA-binding domain, RBD"/>
    <property type="match status" value="1"/>
</dbReference>
<accession>A0A1I8BUG5</accession>
<dbReference type="AlphaFoldDB" id="A0A1I8BUG5"/>
<dbReference type="OMA" id="DLKKSWH"/>
<evidence type="ECO:0000256" key="1">
    <source>
        <dbReference type="ARBA" id="ARBA00022884"/>
    </source>
</evidence>
<dbReference type="CDD" id="cd12411">
    <property type="entry name" value="RRM_ist3_like"/>
    <property type="match status" value="1"/>
</dbReference>
<dbReference type="Gene3D" id="3.30.70.330">
    <property type="match status" value="1"/>
</dbReference>
<feature type="compositionally biased region" description="Basic and acidic residues" evidence="3">
    <location>
        <begin position="190"/>
        <end position="220"/>
    </location>
</feature>
<dbReference type="SMART" id="SM00360">
    <property type="entry name" value="RRM"/>
    <property type="match status" value="1"/>
</dbReference>
<dbReference type="PANTHER" id="PTHR45880:SF1">
    <property type="entry name" value="RNA-BINDING MOTIF PROTEIN, X-LINKED 2"/>
    <property type="match status" value="1"/>
</dbReference>
<dbReference type="PANTHER" id="PTHR45880">
    <property type="entry name" value="RNA-BINDING MOTIF PROTEIN, X-LINKED 2"/>
    <property type="match status" value="1"/>
</dbReference>
<dbReference type="Proteomes" id="UP000095281">
    <property type="component" value="Unplaced"/>
</dbReference>
<dbReference type="GO" id="GO:0071013">
    <property type="term" value="C:catalytic step 2 spliceosome"/>
    <property type="evidence" value="ECO:0007669"/>
    <property type="project" value="TreeGrafter"/>
</dbReference>
<evidence type="ECO:0000313" key="6">
    <source>
        <dbReference type="WBParaSite" id="MhA1_Contig618.frz3.fgene2"/>
    </source>
</evidence>
<evidence type="ECO:0000256" key="3">
    <source>
        <dbReference type="SAM" id="MobiDB-lite"/>
    </source>
</evidence>
<dbReference type="InterPro" id="IPR045844">
    <property type="entry name" value="RRM_Ist3-like"/>
</dbReference>
<dbReference type="InterPro" id="IPR000504">
    <property type="entry name" value="RRM_dom"/>
</dbReference>
<dbReference type="InterPro" id="IPR012677">
    <property type="entry name" value="Nucleotide-bd_a/b_plait_sf"/>
</dbReference>
<name>A0A1I8BUG5_MELHA</name>
<dbReference type="GO" id="GO:0005686">
    <property type="term" value="C:U2 snRNP"/>
    <property type="evidence" value="ECO:0007669"/>
    <property type="project" value="TreeGrafter"/>
</dbReference>
<evidence type="ECO:0000256" key="2">
    <source>
        <dbReference type="PROSITE-ProRule" id="PRU00176"/>
    </source>
</evidence>
<sequence length="335" mass="40096">MNRLTKIQILNNINERELKLGISGDLGKSWHQKYKNSAWIYIGNLSYDLNEGDILSVFSQYGEIVNVNLVRDWKNGKSKGFCFLCYQDQRSTVLSVDNFNGIKLLGRVIQVDHMEEYKVPKFRENVPEEIRKIWEEGCAPKPINVPIEIEAEVKREKKEHKKKLKKMDELIKLSKEDISKELKKARKSQKREAKELKKMMERERRRREPTPDEERGHADDEGRWDLHKKNLEVEQELIDVCFYFIFWGAIHIPFCLCPQDSKFYGQNDHFNFGKKRKEDKEQPKYNIRPDFDKADWRDIEIFKHAREYERATKGEKEVHWKAEEHYVPNRILPKK</sequence>
<dbReference type="Pfam" id="PF00076">
    <property type="entry name" value="RRM_1"/>
    <property type="match status" value="1"/>
</dbReference>
<dbReference type="GO" id="GO:0071011">
    <property type="term" value="C:precatalytic spliceosome"/>
    <property type="evidence" value="ECO:0007669"/>
    <property type="project" value="TreeGrafter"/>
</dbReference>
<feature type="domain" description="RRM" evidence="4">
    <location>
        <begin position="38"/>
        <end position="116"/>
    </location>
</feature>
<dbReference type="GO" id="GO:0003723">
    <property type="term" value="F:RNA binding"/>
    <property type="evidence" value="ECO:0007669"/>
    <property type="project" value="UniProtKB-UniRule"/>
</dbReference>
<dbReference type="WBParaSite" id="MhA1_Contig618.frz3.fgene2">
    <property type="protein sequence ID" value="MhA1_Contig618.frz3.fgene2"/>
    <property type="gene ID" value="MhA1_Contig618.frz3.fgene2"/>
</dbReference>
<dbReference type="PROSITE" id="PS50102">
    <property type="entry name" value="RRM"/>
    <property type="match status" value="1"/>
</dbReference>